<dbReference type="RefSeq" id="XP_024709870.1">
    <property type="nucleotide sequence ID" value="XM_024854278.1"/>
</dbReference>
<dbReference type="Proteomes" id="UP000234275">
    <property type="component" value="Unassembled WGS sequence"/>
</dbReference>
<dbReference type="EMBL" id="MSFO01000001">
    <property type="protein sequence ID" value="PLB54568.1"/>
    <property type="molecule type" value="Genomic_DNA"/>
</dbReference>
<comment type="caution">
    <text evidence="1">The sequence shown here is derived from an EMBL/GenBank/DDBJ whole genome shotgun (WGS) entry which is preliminary data.</text>
</comment>
<sequence>MRLPPELLLHIIDCLIPSEKSPVAYSQSDPVTQTLLSWALVCKLTRTTAQRLLLKHCLYIDSRARLEAILGSIARDGLSSPHGLFLAPFPEEDLDHLDIAGQIDLLFSQICPYLTRLVIDIPLRFLYPEDDELHVRPLLRTAFERLTALEEFISIQDELYLGITEGLVEPSVWSFWPRLRRLALYDVDLSWWSFFQDAQRCQTLTHLAVIRPDGLVHQLEEKEKHLLHAWNFGSLRRVVLADAEYPVPEGDMTQTFLGRLLAVQADKGESKGSEERGGIVVDILRLGAPGDQRGYEREICQKWFSAKAISGELWH</sequence>
<proteinExistence type="predicted"/>
<evidence type="ECO:0008006" key="3">
    <source>
        <dbReference type="Google" id="ProtNLM"/>
    </source>
</evidence>
<name>A0A2I2GNW0_9EURO</name>
<accession>A0A2I2GNW0</accession>
<dbReference type="VEuPathDB" id="FungiDB:P170DRAFT_505312"/>
<dbReference type="GeneID" id="36561984"/>
<gene>
    <name evidence="1" type="ORF">P170DRAFT_505312</name>
</gene>
<organism evidence="1 2">
    <name type="scientific">Aspergillus steynii IBT 23096</name>
    <dbReference type="NCBI Taxonomy" id="1392250"/>
    <lineage>
        <taxon>Eukaryota</taxon>
        <taxon>Fungi</taxon>
        <taxon>Dikarya</taxon>
        <taxon>Ascomycota</taxon>
        <taxon>Pezizomycotina</taxon>
        <taxon>Eurotiomycetes</taxon>
        <taxon>Eurotiomycetidae</taxon>
        <taxon>Eurotiales</taxon>
        <taxon>Aspergillaceae</taxon>
        <taxon>Aspergillus</taxon>
        <taxon>Aspergillus subgen. Circumdati</taxon>
    </lineage>
</organism>
<dbReference type="OrthoDB" id="6365676at2759"/>
<protein>
    <recommendedName>
        <fullName evidence="3">F-box domain-containing protein</fullName>
    </recommendedName>
</protein>
<evidence type="ECO:0000313" key="2">
    <source>
        <dbReference type="Proteomes" id="UP000234275"/>
    </source>
</evidence>
<keyword evidence="2" id="KW-1185">Reference proteome</keyword>
<reference evidence="1 2" key="1">
    <citation type="submission" date="2016-12" db="EMBL/GenBank/DDBJ databases">
        <title>The genomes of Aspergillus section Nigri reveals drivers in fungal speciation.</title>
        <authorList>
            <consortium name="DOE Joint Genome Institute"/>
            <person name="Vesth T.C."/>
            <person name="Nybo J."/>
            <person name="Theobald S."/>
            <person name="Brandl J."/>
            <person name="Frisvad J.C."/>
            <person name="Nielsen K.F."/>
            <person name="Lyhne E.K."/>
            <person name="Kogle M.E."/>
            <person name="Kuo A."/>
            <person name="Riley R."/>
            <person name="Clum A."/>
            <person name="Nolan M."/>
            <person name="Lipzen A."/>
            <person name="Salamov A."/>
            <person name="Henrissat B."/>
            <person name="Wiebenga A."/>
            <person name="De Vries R.P."/>
            <person name="Grigoriev I.V."/>
            <person name="Mortensen U.H."/>
            <person name="Andersen M.R."/>
            <person name="Baker S.E."/>
        </authorList>
    </citation>
    <scope>NUCLEOTIDE SEQUENCE [LARGE SCALE GENOMIC DNA]</scope>
    <source>
        <strain evidence="1 2">IBT 23096</strain>
    </source>
</reference>
<dbReference type="AlphaFoldDB" id="A0A2I2GNW0"/>
<evidence type="ECO:0000313" key="1">
    <source>
        <dbReference type="EMBL" id="PLB54568.1"/>
    </source>
</evidence>